<dbReference type="InterPro" id="IPR053134">
    <property type="entry name" value="RNA-dir_DNA_polymerase"/>
</dbReference>
<organism evidence="1 2">
    <name type="scientific">Vitis vinifera</name>
    <name type="common">Grape</name>
    <dbReference type="NCBI Taxonomy" id="29760"/>
    <lineage>
        <taxon>Eukaryota</taxon>
        <taxon>Viridiplantae</taxon>
        <taxon>Streptophyta</taxon>
        <taxon>Embryophyta</taxon>
        <taxon>Tracheophyta</taxon>
        <taxon>Spermatophyta</taxon>
        <taxon>Magnoliopsida</taxon>
        <taxon>eudicotyledons</taxon>
        <taxon>Gunneridae</taxon>
        <taxon>Pentapetalae</taxon>
        <taxon>rosids</taxon>
        <taxon>Vitales</taxon>
        <taxon>Vitaceae</taxon>
        <taxon>Viteae</taxon>
        <taxon>Vitis</taxon>
    </lineage>
</organism>
<dbReference type="InterPro" id="IPR043502">
    <property type="entry name" value="DNA/RNA_pol_sf"/>
</dbReference>
<sequence length="341" mass="39382">MKWFGQTVLQVESCSMDAIMQIFKRSINPGTPLFESLSKKSFVTTDDLFKRVNKYPMLENDVQIASQQVLVTNRPTKNNEVKSSKFLNQSRQVSKRRASQQQQVRLTPLRISYERLISIIRDLLDFRILVDPGSSTNLLQMSTYKQISYSPSILENPGCLLSRFNEGLLLWLYRMKVIPFMYHQMVSYLIENGQVDLLDQITYTSFLLTQKELELLESMLKRNKGIFAWTHSDMLKIHQFVASHKLNVLPTHALSGKRSNISIWTVNLVVVSKKNGKWRVCVNYTNINDVCPNDSFPLPKIDQIVDATAEHKMLSFLDVFSGYHEIPMFQSNEENTTLVTL</sequence>
<dbReference type="InterPro" id="IPR043128">
    <property type="entry name" value="Rev_trsase/Diguanyl_cyclase"/>
</dbReference>
<dbReference type="Gene3D" id="3.10.10.10">
    <property type="entry name" value="HIV Type 1 Reverse Transcriptase, subunit A, domain 1"/>
    <property type="match status" value="1"/>
</dbReference>
<protein>
    <submittedName>
        <fullName evidence="1">Transposon Ty3-I Gag-Pol polyprotein</fullName>
    </submittedName>
</protein>
<dbReference type="AlphaFoldDB" id="A0A438E6P8"/>
<dbReference type="PANTHER" id="PTHR24559:SF431">
    <property type="entry name" value="RNA-DIRECTED DNA POLYMERASE HOMOLOG"/>
    <property type="match status" value="1"/>
</dbReference>
<dbReference type="Gene3D" id="3.30.70.270">
    <property type="match status" value="1"/>
</dbReference>
<gene>
    <name evidence="1" type="primary">TY3B-I_110</name>
    <name evidence="1" type="ORF">CK203_070329</name>
</gene>
<dbReference type="PANTHER" id="PTHR24559">
    <property type="entry name" value="TRANSPOSON TY3-I GAG-POL POLYPROTEIN"/>
    <property type="match status" value="1"/>
</dbReference>
<name>A0A438E6P8_VITVI</name>
<dbReference type="SUPFAM" id="SSF56672">
    <property type="entry name" value="DNA/RNA polymerases"/>
    <property type="match status" value="1"/>
</dbReference>
<proteinExistence type="predicted"/>
<dbReference type="Proteomes" id="UP000288805">
    <property type="component" value="Unassembled WGS sequence"/>
</dbReference>
<accession>A0A438E6P8</accession>
<evidence type="ECO:0000313" key="2">
    <source>
        <dbReference type="Proteomes" id="UP000288805"/>
    </source>
</evidence>
<comment type="caution">
    <text evidence="1">The sequence shown here is derived from an EMBL/GenBank/DDBJ whole genome shotgun (WGS) entry which is preliminary data.</text>
</comment>
<dbReference type="EMBL" id="QGNW01001381">
    <property type="protein sequence ID" value="RVW43304.1"/>
    <property type="molecule type" value="Genomic_DNA"/>
</dbReference>
<reference evidence="1 2" key="1">
    <citation type="journal article" date="2018" name="PLoS Genet.">
        <title>Population sequencing reveals clonal diversity and ancestral inbreeding in the grapevine cultivar Chardonnay.</title>
        <authorList>
            <person name="Roach M.J."/>
            <person name="Johnson D.L."/>
            <person name="Bohlmann J."/>
            <person name="van Vuuren H.J."/>
            <person name="Jones S.J."/>
            <person name="Pretorius I.S."/>
            <person name="Schmidt S.A."/>
            <person name="Borneman A.R."/>
        </authorList>
    </citation>
    <scope>NUCLEOTIDE SEQUENCE [LARGE SCALE GENOMIC DNA]</scope>
    <source>
        <strain evidence="2">cv. Chardonnay</strain>
        <tissue evidence="1">Leaf</tissue>
    </source>
</reference>
<evidence type="ECO:0000313" key="1">
    <source>
        <dbReference type="EMBL" id="RVW43304.1"/>
    </source>
</evidence>